<comment type="caution">
    <text evidence="1">The sequence shown here is derived from an EMBL/GenBank/DDBJ whole genome shotgun (WGS) entry which is preliminary data.</text>
</comment>
<protein>
    <submittedName>
        <fullName evidence="1">Uncharacterized protein</fullName>
    </submittedName>
</protein>
<reference evidence="1 2" key="1">
    <citation type="submission" date="2023-01" db="EMBL/GenBank/DDBJ databases">
        <title>Analysis of 21 Apiospora genomes using comparative genomics revels a genus with tremendous synthesis potential of carbohydrate active enzymes and secondary metabolites.</title>
        <authorList>
            <person name="Sorensen T."/>
        </authorList>
    </citation>
    <scope>NUCLEOTIDE SEQUENCE [LARGE SCALE GENOMIC DNA]</scope>
    <source>
        <strain evidence="1 2">CBS 83171</strain>
    </source>
</reference>
<proteinExistence type="predicted"/>
<dbReference type="EMBL" id="JAQQWM010000006">
    <property type="protein sequence ID" value="KAK8059457.1"/>
    <property type="molecule type" value="Genomic_DNA"/>
</dbReference>
<dbReference type="Proteomes" id="UP001446871">
    <property type="component" value="Unassembled WGS sequence"/>
</dbReference>
<evidence type="ECO:0000313" key="1">
    <source>
        <dbReference type="EMBL" id="KAK8059457.1"/>
    </source>
</evidence>
<sequence>MGGRQQTPSPVIGRFTATWNHWIAHLALMLQSDHNPANAGISKPGKTSHRKPKLWCLRRHFRLQTWISPTQKTLNSAAPHLADLNTNPDLFIRRLQTAFATPPDKPKFLCAFRLPTAPGQSLSTFFTHAGRG</sequence>
<name>A0ABR1UKM4_9PEZI</name>
<organism evidence="1 2">
    <name type="scientific">Apiospora saccharicola</name>
    <dbReference type="NCBI Taxonomy" id="335842"/>
    <lineage>
        <taxon>Eukaryota</taxon>
        <taxon>Fungi</taxon>
        <taxon>Dikarya</taxon>
        <taxon>Ascomycota</taxon>
        <taxon>Pezizomycotina</taxon>
        <taxon>Sordariomycetes</taxon>
        <taxon>Xylariomycetidae</taxon>
        <taxon>Amphisphaeriales</taxon>
        <taxon>Apiosporaceae</taxon>
        <taxon>Apiospora</taxon>
    </lineage>
</organism>
<gene>
    <name evidence="1" type="ORF">PG996_009387</name>
</gene>
<evidence type="ECO:0000313" key="2">
    <source>
        <dbReference type="Proteomes" id="UP001446871"/>
    </source>
</evidence>
<accession>A0ABR1UKM4</accession>
<keyword evidence="2" id="KW-1185">Reference proteome</keyword>